<feature type="chain" id="PRO_5045734362" evidence="2">
    <location>
        <begin position="23"/>
        <end position="293"/>
    </location>
</feature>
<evidence type="ECO:0000259" key="3">
    <source>
        <dbReference type="Pfam" id="PF18962"/>
    </source>
</evidence>
<dbReference type="RefSeq" id="WP_344741991.1">
    <property type="nucleotide sequence ID" value="NZ_BAABAY010000007.1"/>
</dbReference>
<keyword evidence="1 2" id="KW-0732">Signal</keyword>
<dbReference type="Proteomes" id="UP001610100">
    <property type="component" value="Unassembled WGS sequence"/>
</dbReference>
<reference evidence="4 5" key="1">
    <citation type="submission" date="2024-02" db="EMBL/GenBank/DDBJ databases">
        <title>A Gaetbulibacter species isolated from tidal flats and genomic insights of their niches.</title>
        <authorList>
            <person name="Ye Y."/>
        </authorList>
    </citation>
    <scope>NUCLEOTIDE SEQUENCE [LARGE SCALE GENOMIC DNA]</scope>
    <source>
        <strain evidence="4 5">KYW382</strain>
    </source>
</reference>
<feature type="signal peptide" evidence="2">
    <location>
        <begin position="1"/>
        <end position="22"/>
    </location>
</feature>
<keyword evidence="5" id="KW-1185">Reference proteome</keyword>
<feature type="domain" description="Secretion system C-terminal sorting" evidence="3">
    <location>
        <begin position="226"/>
        <end position="292"/>
    </location>
</feature>
<evidence type="ECO:0000313" key="5">
    <source>
        <dbReference type="Proteomes" id="UP001610100"/>
    </source>
</evidence>
<sequence>MKKNYKKLILTVLMAVCGLLNYGQDIHFTFANAQITNDGTNDHYEVDVMIQTINTTGSFKLGSGQLYFNYNTAAFGQNVQANARFVVTQPNADGYICGQYIDFGSPFFMYGPFTVNDNSTSRVSWAFSQAYSSSTIANDNVNSTPQKLCHLDFTFVDSNADPMLQFEDGSTYDDQFFTACGSAGGGIVDTADCGGYPGTNLTNDTFDSGGATLSVETKDLSNELAVYPNPARDIIYLRSGVTIKKVEMFDMLGKLVLETDMNSEIKVNHLEQGIYLLKAYSEIGSSVKKVVID</sequence>
<name>A0ABW7N3S3_9FLAO</name>
<protein>
    <submittedName>
        <fullName evidence="4">T9SS type A sorting domain-containing protein</fullName>
    </submittedName>
</protein>
<dbReference type="EMBL" id="JBAWKB010000005">
    <property type="protein sequence ID" value="MFH6772963.1"/>
    <property type="molecule type" value="Genomic_DNA"/>
</dbReference>
<accession>A0ABW7N3S3</accession>
<dbReference type="Pfam" id="PF18962">
    <property type="entry name" value="Por_Secre_tail"/>
    <property type="match status" value="1"/>
</dbReference>
<evidence type="ECO:0000256" key="1">
    <source>
        <dbReference type="ARBA" id="ARBA00022729"/>
    </source>
</evidence>
<comment type="caution">
    <text evidence="4">The sequence shown here is derived from an EMBL/GenBank/DDBJ whole genome shotgun (WGS) entry which is preliminary data.</text>
</comment>
<dbReference type="InterPro" id="IPR026444">
    <property type="entry name" value="Secre_tail"/>
</dbReference>
<evidence type="ECO:0000313" key="4">
    <source>
        <dbReference type="EMBL" id="MFH6772963.1"/>
    </source>
</evidence>
<dbReference type="NCBIfam" id="TIGR04183">
    <property type="entry name" value="Por_Secre_tail"/>
    <property type="match status" value="1"/>
</dbReference>
<proteinExistence type="predicted"/>
<organism evidence="4 5">
    <name type="scientific">Gaetbulibacter aestuarii</name>
    <dbReference type="NCBI Taxonomy" id="1502358"/>
    <lineage>
        <taxon>Bacteria</taxon>
        <taxon>Pseudomonadati</taxon>
        <taxon>Bacteroidota</taxon>
        <taxon>Flavobacteriia</taxon>
        <taxon>Flavobacteriales</taxon>
        <taxon>Flavobacteriaceae</taxon>
        <taxon>Gaetbulibacter</taxon>
    </lineage>
</organism>
<gene>
    <name evidence="4" type="ORF">V8G58_13550</name>
</gene>
<evidence type="ECO:0000256" key="2">
    <source>
        <dbReference type="SAM" id="SignalP"/>
    </source>
</evidence>